<dbReference type="PANTHER" id="PTHR30153:SF2">
    <property type="entry name" value="REPLICATIVE DNA HELICASE"/>
    <property type="match status" value="1"/>
</dbReference>
<dbReference type="PROSITE" id="PS51199">
    <property type="entry name" value="SF4_HELICASE"/>
    <property type="match status" value="1"/>
</dbReference>
<dbReference type="InterPro" id="IPR027417">
    <property type="entry name" value="P-loop_NTPase"/>
</dbReference>
<comment type="caution">
    <text evidence="2">The sequence shown here is derived from an EMBL/GenBank/DDBJ whole genome shotgun (WGS) entry which is preliminary data.</text>
</comment>
<evidence type="ECO:0000313" key="2">
    <source>
        <dbReference type="EMBL" id="CAH8249740.1"/>
    </source>
</evidence>
<reference evidence="2" key="1">
    <citation type="submission" date="2022-06" db="EMBL/GenBank/DDBJ databases">
        <authorList>
            <person name="Dietemann V."/>
            <person name="Ory F."/>
            <person name="Dainat B."/>
            <person name="Oberhansli S."/>
        </authorList>
    </citation>
    <scope>NUCLEOTIDE SEQUENCE</scope>
    <source>
        <strain evidence="2">Ena-SAMPLE-TAB-26-04-2022-14:26:32:270-5432</strain>
    </source>
</reference>
<evidence type="ECO:0000313" key="3">
    <source>
        <dbReference type="Proteomes" id="UP001154322"/>
    </source>
</evidence>
<keyword evidence="2" id="KW-0067">ATP-binding</keyword>
<feature type="domain" description="SF4 helicase" evidence="1">
    <location>
        <begin position="165"/>
        <end position="426"/>
    </location>
</feature>
<keyword evidence="2" id="KW-0378">Hydrolase</keyword>
<keyword evidence="2" id="KW-0347">Helicase</keyword>
<dbReference type="Gene3D" id="3.40.50.300">
    <property type="entry name" value="P-loop containing nucleotide triphosphate hydrolases"/>
    <property type="match status" value="1"/>
</dbReference>
<proteinExistence type="predicted"/>
<evidence type="ECO:0000259" key="1">
    <source>
        <dbReference type="PROSITE" id="PS51199"/>
    </source>
</evidence>
<dbReference type="Proteomes" id="UP001154322">
    <property type="component" value="Unassembled WGS sequence"/>
</dbReference>
<dbReference type="PANTHER" id="PTHR30153">
    <property type="entry name" value="REPLICATIVE DNA HELICASE DNAB"/>
    <property type="match status" value="1"/>
</dbReference>
<dbReference type="SUPFAM" id="SSF52540">
    <property type="entry name" value="P-loop containing nucleoside triphosphate hydrolases"/>
    <property type="match status" value="1"/>
</dbReference>
<dbReference type="RefSeq" id="WP_261945399.1">
    <property type="nucleotide sequence ID" value="NZ_CALYLO010000019.1"/>
</dbReference>
<dbReference type="Pfam" id="PF03796">
    <property type="entry name" value="DnaB_C"/>
    <property type="match status" value="1"/>
</dbReference>
<gene>
    <name evidence="2" type="ORF">WJ0W_006924</name>
</gene>
<accession>A0ABM9GCB2</accession>
<organism evidence="2 3">
    <name type="scientific">Paenibacillus melissococcoides</name>
    <dbReference type="NCBI Taxonomy" id="2912268"/>
    <lineage>
        <taxon>Bacteria</taxon>
        <taxon>Bacillati</taxon>
        <taxon>Bacillota</taxon>
        <taxon>Bacilli</taxon>
        <taxon>Bacillales</taxon>
        <taxon>Paenibacillaceae</taxon>
        <taxon>Paenibacillus</taxon>
    </lineage>
</organism>
<dbReference type="GO" id="GO:0004386">
    <property type="term" value="F:helicase activity"/>
    <property type="evidence" value="ECO:0007669"/>
    <property type="project" value="UniProtKB-KW"/>
</dbReference>
<protein>
    <submittedName>
        <fullName evidence="2">DnaB helicase C-terminal domain-containing protein</fullName>
    </submittedName>
</protein>
<keyword evidence="2" id="KW-0547">Nucleotide-binding</keyword>
<dbReference type="InterPro" id="IPR007694">
    <property type="entry name" value="DNA_helicase_DnaB-like_C"/>
</dbReference>
<sequence length="426" mass="49045">MSSYTESNARETQPHEELLGGFLTDPTLFEANRHVLTADLFQEYAWLYRILLQVHDSEGLTFKGIVNQCETEQIPILHELRKTFFNENRVPMLIRQLKKEKLAENITNLAHETYMKVQDGEDSDEILRDIQSKVFMLETSESSGMHDPAKDVDEWAEYMMTIVDDPSKAYGLMTGLQPLDSITTGFHRQYFSVIGARTSMGKTAFTLEIVKRLNASGYKCGIFSLEMMKRQLYNRFMSSIMQVNFEQFRTGRLARNHYETMMKKKDELKSIYVDDTRGVSADYIVDSMRRLKRTQGLDFVVVDYLQDVKERGEQNDNGGSALARVCRKLRAAAKECDCHVMGLSQVVRGVDDRQDKRPGNADLAGSTGIETSADVIAMLYRDEYYNRDTEKKSILEVNFTKQRNGKLGTVELLYDRSCQRIYEITR</sequence>
<name>A0ABM9GCB2_9BACL</name>
<dbReference type="EMBL" id="CALYLO010000019">
    <property type="protein sequence ID" value="CAH8249740.1"/>
    <property type="molecule type" value="Genomic_DNA"/>
</dbReference>
<keyword evidence="3" id="KW-1185">Reference proteome</keyword>